<feature type="chain" id="PRO_5025477658" description="Anther-specific protein BCP1" evidence="2">
    <location>
        <begin position="21"/>
        <end position="109"/>
    </location>
</feature>
<gene>
    <name evidence="3" type="ORF">CJ030_MR8G028982</name>
</gene>
<evidence type="ECO:0000313" key="3">
    <source>
        <dbReference type="EMBL" id="KAB1202556.1"/>
    </source>
</evidence>
<feature type="compositionally biased region" description="Low complexity" evidence="1">
    <location>
        <begin position="29"/>
        <end position="43"/>
    </location>
</feature>
<evidence type="ECO:0008006" key="5">
    <source>
        <dbReference type="Google" id="ProtNLM"/>
    </source>
</evidence>
<sequence length="109" mass="10133">MARQISVLILVFAIVGLAFAEIKAVSSAADAPAPTSTSGPSDAIIGSPAEGSGGEDVTEAPIGGPVSPGAFSSTGAEGPGPNSSGAAAVKALGVAGALVAGGIVGFFPL</sequence>
<evidence type="ECO:0000256" key="2">
    <source>
        <dbReference type="SAM" id="SignalP"/>
    </source>
</evidence>
<dbReference type="Proteomes" id="UP000516437">
    <property type="component" value="Chromosome 8"/>
</dbReference>
<comment type="caution">
    <text evidence="3">The sequence shown here is derived from an EMBL/GenBank/DDBJ whole genome shotgun (WGS) entry which is preliminary data.</text>
</comment>
<keyword evidence="4" id="KW-1185">Reference proteome</keyword>
<evidence type="ECO:0000313" key="4">
    <source>
        <dbReference type="Proteomes" id="UP000516437"/>
    </source>
</evidence>
<name>A0A6A1UQV9_9ROSI</name>
<evidence type="ECO:0000256" key="1">
    <source>
        <dbReference type="SAM" id="MobiDB-lite"/>
    </source>
</evidence>
<feature type="signal peptide" evidence="2">
    <location>
        <begin position="1"/>
        <end position="20"/>
    </location>
</feature>
<dbReference type="EMBL" id="RXIC02000026">
    <property type="protein sequence ID" value="KAB1202556.1"/>
    <property type="molecule type" value="Genomic_DNA"/>
</dbReference>
<protein>
    <recommendedName>
        <fullName evidence="5">Anther-specific protein BCP1</fullName>
    </recommendedName>
</protein>
<keyword evidence="2" id="KW-0732">Signal</keyword>
<organism evidence="3 4">
    <name type="scientific">Morella rubra</name>
    <name type="common">Chinese bayberry</name>
    <dbReference type="NCBI Taxonomy" id="262757"/>
    <lineage>
        <taxon>Eukaryota</taxon>
        <taxon>Viridiplantae</taxon>
        <taxon>Streptophyta</taxon>
        <taxon>Embryophyta</taxon>
        <taxon>Tracheophyta</taxon>
        <taxon>Spermatophyta</taxon>
        <taxon>Magnoliopsida</taxon>
        <taxon>eudicotyledons</taxon>
        <taxon>Gunneridae</taxon>
        <taxon>Pentapetalae</taxon>
        <taxon>rosids</taxon>
        <taxon>fabids</taxon>
        <taxon>Fagales</taxon>
        <taxon>Myricaceae</taxon>
        <taxon>Morella</taxon>
    </lineage>
</organism>
<proteinExistence type="predicted"/>
<dbReference type="AlphaFoldDB" id="A0A6A1UQV9"/>
<accession>A0A6A1UQV9</accession>
<feature type="region of interest" description="Disordered" evidence="1">
    <location>
        <begin position="29"/>
        <end position="83"/>
    </location>
</feature>
<reference evidence="3 4" key="1">
    <citation type="journal article" date="2019" name="Plant Biotechnol. J.">
        <title>The red bayberry genome and genetic basis of sex determination.</title>
        <authorList>
            <person name="Jia H.M."/>
            <person name="Jia H.J."/>
            <person name="Cai Q.L."/>
            <person name="Wang Y."/>
            <person name="Zhao H.B."/>
            <person name="Yang W.F."/>
            <person name="Wang G.Y."/>
            <person name="Li Y.H."/>
            <person name="Zhan D.L."/>
            <person name="Shen Y.T."/>
            <person name="Niu Q.F."/>
            <person name="Chang L."/>
            <person name="Qiu J."/>
            <person name="Zhao L."/>
            <person name="Xie H.B."/>
            <person name="Fu W.Y."/>
            <person name="Jin J."/>
            <person name="Li X.W."/>
            <person name="Jiao Y."/>
            <person name="Zhou C.C."/>
            <person name="Tu T."/>
            <person name="Chai C.Y."/>
            <person name="Gao J.L."/>
            <person name="Fan L.J."/>
            <person name="van de Weg E."/>
            <person name="Wang J.Y."/>
            <person name="Gao Z.S."/>
        </authorList>
    </citation>
    <scope>NUCLEOTIDE SEQUENCE [LARGE SCALE GENOMIC DNA]</scope>
    <source>
        <tissue evidence="3">Leaves</tissue>
    </source>
</reference>